<dbReference type="InterPro" id="IPR018759">
    <property type="entry name" value="BBP2_2"/>
</dbReference>
<keyword evidence="1" id="KW-0732">Signal</keyword>
<dbReference type="AlphaFoldDB" id="N6ZQD5"/>
<evidence type="ECO:0008006" key="4">
    <source>
        <dbReference type="Google" id="ProtNLM"/>
    </source>
</evidence>
<sequence>MTSNLARRLIATAFATASLGPTAWALDPANVPLSDGLAFTPTLKLGLSHDDNFRAVETAEQSSMVSNVAPTFALGTDTGKTRLDLRYTANHEVYHSSRKDDNTDHLLGANADFRLDARHRLRLDANYRKMEETASADQKIENDKYNSATFGAGYTYGADSATGQVRVGLTHDRLRYDNTTVSNGKRLNADKERDSSGLSGAFLYRVAPRTKALVEARVIQHDYVSNPRLDSDNAALLVGAEWEATAFTTGSAKVGRERKDFDRADRDDASTGMWEVGITWAPLTYSTFSLNTRRGFDEGSDDADAIETQSWTLSWDHGWSDRLSSRLSYTRSEQDYDRPANPRDDTLDSIGFGVTYKMRRWLDVGIGYKHTDNDSTQAGKSYQRNVIGVTLNASL</sequence>
<dbReference type="EMBL" id="AMXF01000100">
    <property type="protein sequence ID" value="ENO96538.1"/>
    <property type="molecule type" value="Genomic_DNA"/>
</dbReference>
<comment type="caution">
    <text evidence="2">The sequence shown here is derived from an EMBL/GenBank/DDBJ whole genome shotgun (WGS) entry which is preliminary data.</text>
</comment>
<name>N6ZQD5_9RHOO</name>
<keyword evidence="3" id="KW-1185">Reference proteome</keyword>
<organism evidence="2 3">
    <name type="scientific">Thauera phenylacetica B4P</name>
    <dbReference type="NCBI Taxonomy" id="1234382"/>
    <lineage>
        <taxon>Bacteria</taxon>
        <taxon>Pseudomonadati</taxon>
        <taxon>Pseudomonadota</taxon>
        <taxon>Betaproteobacteria</taxon>
        <taxon>Rhodocyclales</taxon>
        <taxon>Zoogloeaceae</taxon>
        <taxon>Thauera</taxon>
    </lineage>
</organism>
<evidence type="ECO:0000313" key="3">
    <source>
        <dbReference type="Proteomes" id="UP000013047"/>
    </source>
</evidence>
<evidence type="ECO:0000256" key="1">
    <source>
        <dbReference type="SAM" id="SignalP"/>
    </source>
</evidence>
<evidence type="ECO:0000313" key="2">
    <source>
        <dbReference type="EMBL" id="ENO96538.1"/>
    </source>
</evidence>
<dbReference type="SUPFAM" id="SSF56935">
    <property type="entry name" value="Porins"/>
    <property type="match status" value="1"/>
</dbReference>
<feature type="signal peptide" evidence="1">
    <location>
        <begin position="1"/>
        <end position="25"/>
    </location>
</feature>
<dbReference type="Gene3D" id="2.40.160.10">
    <property type="entry name" value="Porin"/>
    <property type="match status" value="1"/>
</dbReference>
<reference evidence="2 3" key="1">
    <citation type="submission" date="2012-09" db="EMBL/GenBank/DDBJ databases">
        <title>Draft Genome Sequences of 6 Strains from Genus Thauera.</title>
        <authorList>
            <person name="Liu B."/>
            <person name="Shapleigh J.P."/>
            <person name="Frostegard A.H."/>
        </authorList>
    </citation>
    <scope>NUCLEOTIDE SEQUENCE [LARGE SCALE GENOMIC DNA]</scope>
    <source>
        <strain evidence="2 3">B4P</strain>
    </source>
</reference>
<accession>N6ZQD5</accession>
<protein>
    <recommendedName>
        <fullName evidence="4">Outer membrane beta-barrel protein</fullName>
    </recommendedName>
</protein>
<proteinExistence type="predicted"/>
<dbReference type="Pfam" id="PF10082">
    <property type="entry name" value="BBP2_2"/>
    <property type="match status" value="1"/>
</dbReference>
<dbReference type="Proteomes" id="UP000013047">
    <property type="component" value="Unassembled WGS sequence"/>
</dbReference>
<gene>
    <name evidence="2" type="ORF">C667_13450</name>
</gene>
<dbReference type="OrthoDB" id="9153755at2"/>
<dbReference type="RefSeq" id="WP_004365322.1">
    <property type="nucleotide sequence ID" value="NZ_AMXF01000100.1"/>
</dbReference>
<dbReference type="InterPro" id="IPR023614">
    <property type="entry name" value="Porin_dom_sf"/>
</dbReference>
<feature type="chain" id="PRO_5004129121" description="Outer membrane beta-barrel protein" evidence="1">
    <location>
        <begin position="26"/>
        <end position="395"/>
    </location>
</feature>